<dbReference type="Proteomes" id="UP000825935">
    <property type="component" value="Chromosome 14"/>
</dbReference>
<evidence type="ECO:0000313" key="2">
    <source>
        <dbReference type="Proteomes" id="UP000825935"/>
    </source>
</evidence>
<gene>
    <name evidence="1" type="ORF">KP509_14G023700</name>
</gene>
<name>A0A8T2TAX4_CERRI</name>
<keyword evidence="2" id="KW-1185">Reference proteome</keyword>
<proteinExistence type="predicted"/>
<dbReference type="AlphaFoldDB" id="A0A8T2TAX4"/>
<sequence length="126" mass="14188">MPAQLRPDGDFKRNYISTYMSLEHFTFSRAGRPRSSAVSAFHVIIVCLDSWGLPDSGIRVCAGRPLRLKKKCLKGRDPLAERQKCGKSLETKTLVFGPSFLEDESNLACKWNKLTMVNLKCFTFGV</sequence>
<accession>A0A8T2TAX4</accession>
<protein>
    <submittedName>
        <fullName evidence="1">Uncharacterized protein</fullName>
    </submittedName>
</protein>
<organism evidence="1 2">
    <name type="scientific">Ceratopteris richardii</name>
    <name type="common">Triangle waterfern</name>
    <dbReference type="NCBI Taxonomy" id="49495"/>
    <lineage>
        <taxon>Eukaryota</taxon>
        <taxon>Viridiplantae</taxon>
        <taxon>Streptophyta</taxon>
        <taxon>Embryophyta</taxon>
        <taxon>Tracheophyta</taxon>
        <taxon>Polypodiopsida</taxon>
        <taxon>Polypodiidae</taxon>
        <taxon>Polypodiales</taxon>
        <taxon>Pteridineae</taxon>
        <taxon>Pteridaceae</taxon>
        <taxon>Parkerioideae</taxon>
        <taxon>Ceratopteris</taxon>
    </lineage>
</organism>
<comment type="caution">
    <text evidence="1">The sequence shown here is derived from an EMBL/GenBank/DDBJ whole genome shotgun (WGS) entry which is preliminary data.</text>
</comment>
<dbReference type="EMBL" id="CM035419">
    <property type="protein sequence ID" value="KAH7415014.1"/>
    <property type="molecule type" value="Genomic_DNA"/>
</dbReference>
<evidence type="ECO:0000313" key="1">
    <source>
        <dbReference type="EMBL" id="KAH7415014.1"/>
    </source>
</evidence>
<reference evidence="1" key="1">
    <citation type="submission" date="2021-08" db="EMBL/GenBank/DDBJ databases">
        <title>WGS assembly of Ceratopteris richardii.</title>
        <authorList>
            <person name="Marchant D.B."/>
            <person name="Chen G."/>
            <person name="Jenkins J."/>
            <person name="Shu S."/>
            <person name="Leebens-Mack J."/>
            <person name="Grimwood J."/>
            <person name="Schmutz J."/>
            <person name="Soltis P."/>
            <person name="Soltis D."/>
            <person name="Chen Z.-H."/>
        </authorList>
    </citation>
    <scope>NUCLEOTIDE SEQUENCE</scope>
    <source>
        <strain evidence="1">Whitten #5841</strain>
        <tissue evidence="1">Leaf</tissue>
    </source>
</reference>